<dbReference type="GO" id="GO:0070475">
    <property type="term" value="P:rRNA base methylation"/>
    <property type="evidence" value="ECO:0000318"/>
    <property type="project" value="GO_Central"/>
</dbReference>
<keyword evidence="4" id="KW-0963">Cytoplasm</keyword>
<dbReference type="SUPFAM" id="SSF88697">
    <property type="entry name" value="PUA domain-like"/>
    <property type="match status" value="1"/>
</dbReference>
<dbReference type="GO" id="GO:0070042">
    <property type="term" value="F:rRNA (uridine-N3-)-methyltransferase activity"/>
    <property type="evidence" value="ECO:0000318"/>
    <property type="project" value="GO_Central"/>
</dbReference>
<evidence type="ECO:0000256" key="4">
    <source>
        <dbReference type="ARBA" id="ARBA00022490"/>
    </source>
</evidence>
<evidence type="ECO:0000256" key="2">
    <source>
        <dbReference type="ARBA" id="ARBA00005528"/>
    </source>
</evidence>
<sequence length="302" mass="32413">MQGLLACRAWSEVGGPTKSAFTQLAANKNRFLIVKCPSRTYAASASQVNLSVKETSDQARGGLPRFFIERLPLCKGQSVRLDGNELWHMARALRMKEGNRLELFDGKGGLALCTIEHLGKDGASLQAEEEPVRVPPPLCNWEVVVACGSLKGGRADWLVEKCTELGASALQPLLTERSPSVGERIERWERVTLAATKQCQRLHGMAVREPLPIQRLLPTVASNWAYLATAGAGPLLESYRATPPPLKGGLLLVGPEGDFTEGELASLQSAGAVPVGLGPRRLRVETAAIAMLSALQMAGDTV</sequence>
<dbReference type="STRING" id="105231.A0A1Y1IGV0"/>
<dbReference type="InterPro" id="IPR006700">
    <property type="entry name" value="RsmE"/>
</dbReference>
<evidence type="ECO:0000259" key="11">
    <source>
        <dbReference type="Pfam" id="PF04452"/>
    </source>
</evidence>
<gene>
    <name evidence="13" type="ORF">KFL_005980050</name>
</gene>
<reference evidence="13 14" key="1">
    <citation type="journal article" date="2014" name="Nat. Commun.">
        <title>Klebsormidium flaccidum genome reveals primary factors for plant terrestrial adaptation.</title>
        <authorList>
            <person name="Hori K."/>
            <person name="Maruyama F."/>
            <person name="Fujisawa T."/>
            <person name="Togashi T."/>
            <person name="Yamamoto N."/>
            <person name="Seo M."/>
            <person name="Sato S."/>
            <person name="Yamada T."/>
            <person name="Mori H."/>
            <person name="Tajima N."/>
            <person name="Moriyama T."/>
            <person name="Ikeuchi M."/>
            <person name="Watanabe M."/>
            <person name="Wada H."/>
            <person name="Kobayashi K."/>
            <person name="Saito M."/>
            <person name="Masuda T."/>
            <person name="Sasaki-Sekimoto Y."/>
            <person name="Mashiguchi K."/>
            <person name="Awai K."/>
            <person name="Shimojima M."/>
            <person name="Masuda S."/>
            <person name="Iwai M."/>
            <person name="Nobusawa T."/>
            <person name="Narise T."/>
            <person name="Kondo S."/>
            <person name="Saito H."/>
            <person name="Sato R."/>
            <person name="Murakawa M."/>
            <person name="Ihara Y."/>
            <person name="Oshima-Yamada Y."/>
            <person name="Ohtaka K."/>
            <person name="Satoh M."/>
            <person name="Sonobe K."/>
            <person name="Ishii M."/>
            <person name="Ohtani R."/>
            <person name="Kanamori-Sato M."/>
            <person name="Honoki R."/>
            <person name="Miyazaki D."/>
            <person name="Mochizuki H."/>
            <person name="Umetsu J."/>
            <person name="Higashi K."/>
            <person name="Shibata D."/>
            <person name="Kamiya Y."/>
            <person name="Sato N."/>
            <person name="Nakamura Y."/>
            <person name="Tabata S."/>
            <person name="Ida S."/>
            <person name="Kurokawa K."/>
            <person name="Ohta H."/>
        </authorList>
    </citation>
    <scope>NUCLEOTIDE SEQUENCE [LARGE SCALE GENOMIC DNA]</scope>
    <source>
        <strain evidence="13 14">NIES-2285</strain>
    </source>
</reference>
<protein>
    <recommendedName>
        <fullName evidence="3">16S rRNA (uracil(1498)-N(3))-methyltransferase</fullName>
        <ecNumber evidence="3">2.1.1.193</ecNumber>
    </recommendedName>
</protein>
<dbReference type="NCBIfam" id="TIGR00046">
    <property type="entry name" value="RsmE family RNA methyltransferase"/>
    <property type="match status" value="1"/>
</dbReference>
<comment type="catalytic activity">
    <reaction evidence="10">
        <text>uridine(1498) in 16S rRNA + S-adenosyl-L-methionine = N(3)-methyluridine(1498) in 16S rRNA + S-adenosyl-L-homocysteine + H(+)</text>
        <dbReference type="Rhea" id="RHEA:42920"/>
        <dbReference type="Rhea" id="RHEA-COMP:10283"/>
        <dbReference type="Rhea" id="RHEA-COMP:10284"/>
        <dbReference type="ChEBI" id="CHEBI:15378"/>
        <dbReference type="ChEBI" id="CHEBI:57856"/>
        <dbReference type="ChEBI" id="CHEBI:59789"/>
        <dbReference type="ChEBI" id="CHEBI:65315"/>
        <dbReference type="ChEBI" id="CHEBI:74502"/>
        <dbReference type="EC" id="2.1.1.193"/>
    </reaction>
</comment>
<evidence type="ECO:0000256" key="5">
    <source>
        <dbReference type="ARBA" id="ARBA00022552"/>
    </source>
</evidence>
<dbReference type="InterPro" id="IPR015947">
    <property type="entry name" value="PUA-like_sf"/>
</dbReference>
<keyword evidence="8" id="KW-0949">S-adenosyl-L-methionine</keyword>
<dbReference type="CDD" id="cd18084">
    <property type="entry name" value="RsmE-like"/>
    <property type="match status" value="1"/>
</dbReference>
<feature type="domain" description="Ribosomal RNA small subunit methyltransferase E PUA-like" evidence="12">
    <location>
        <begin position="81"/>
        <end position="126"/>
    </location>
</feature>
<proteinExistence type="inferred from homology"/>
<dbReference type="EMBL" id="DF237547">
    <property type="protein sequence ID" value="GAQ90090.1"/>
    <property type="molecule type" value="Genomic_DNA"/>
</dbReference>
<dbReference type="Gene3D" id="3.40.1280.10">
    <property type="match status" value="1"/>
</dbReference>
<dbReference type="InterPro" id="IPR029028">
    <property type="entry name" value="Alpha/beta_knot_MTases"/>
</dbReference>
<name>A0A1Y1IGV0_KLENI</name>
<dbReference type="EC" id="2.1.1.193" evidence="3"/>
<evidence type="ECO:0000256" key="10">
    <source>
        <dbReference type="ARBA" id="ARBA00047944"/>
    </source>
</evidence>
<evidence type="ECO:0000256" key="1">
    <source>
        <dbReference type="ARBA" id="ARBA00004496"/>
    </source>
</evidence>
<dbReference type="InterPro" id="IPR046886">
    <property type="entry name" value="RsmE_MTase_dom"/>
</dbReference>
<feature type="domain" description="Ribosomal RNA small subunit methyltransferase E methyltransferase" evidence="11">
    <location>
        <begin position="141"/>
        <end position="296"/>
    </location>
</feature>
<evidence type="ECO:0000313" key="13">
    <source>
        <dbReference type="EMBL" id="GAQ90090.1"/>
    </source>
</evidence>
<dbReference type="OMA" id="RCITQWK"/>
<keyword evidence="14" id="KW-1185">Reference proteome</keyword>
<dbReference type="SUPFAM" id="SSF75217">
    <property type="entry name" value="alpha/beta knot"/>
    <property type="match status" value="1"/>
</dbReference>
<dbReference type="InterPro" id="IPR046887">
    <property type="entry name" value="RsmE_PUA-like"/>
</dbReference>
<keyword evidence="7 13" id="KW-0808">Transferase</keyword>
<evidence type="ECO:0000256" key="6">
    <source>
        <dbReference type="ARBA" id="ARBA00022603"/>
    </source>
</evidence>
<keyword evidence="5" id="KW-0698">rRNA processing</keyword>
<dbReference type="Proteomes" id="UP000054558">
    <property type="component" value="Unassembled WGS sequence"/>
</dbReference>
<comment type="subcellular location">
    <subcellularLocation>
        <location evidence="1">Cytoplasm</location>
    </subcellularLocation>
</comment>
<dbReference type="InterPro" id="IPR029026">
    <property type="entry name" value="tRNA_m1G_MTases_N"/>
</dbReference>
<evidence type="ECO:0000256" key="8">
    <source>
        <dbReference type="ARBA" id="ARBA00022691"/>
    </source>
</evidence>
<organism evidence="13 14">
    <name type="scientific">Klebsormidium nitens</name>
    <name type="common">Green alga</name>
    <name type="synonym">Ulothrix nitens</name>
    <dbReference type="NCBI Taxonomy" id="105231"/>
    <lineage>
        <taxon>Eukaryota</taxon>
        <taxon>Viridiplantae</taxon>
        <taxon>Streptophyta</taxon>
        <taxon>Klebsormidiophyceae</taxon>
        <taxon>Klebsormidiales</taxon>
        <taxon>Klebsormidiaceae</taxon>
        <taxon>Klebsormidium</taxon>
    </lineage>
</organism>
<evidence type="ECO:0000256" key="3">
    <source>
        <dbReference type="ARBA" id="ARBA00012328"/>
    </source>
</evidence>
<dbReference type="OrthoDB" id="3465at2759"/>
<evidence type="ECO:0000256" key="9">
    <source>
        <dbReference type="ARBA" id="ARBA00025699"/>
    </source>
</evidence>
<dbReference type="GO" id="GO:0005737">
    <property type="term" value="C:cytoplasm"/>
    <property type="evidence" value="ECO:0007669"/>
    <property type="project" value="UniProtKB-SubCell"/>
</dbReference>
<keyword evidence="6 13" id="KW-0489">Methyltransferase</keyword>
<evidence type="ECO:0000256" key="7">
    <source>
        <dbReference type="ARBA" id="ARBA00022679"/>
    </source>
</evidence>
<accession>A0A1Y1IGV0</accession>
<evidence type="ECO:0000259" key="12">
    <source>
        <dbReference type="Pfam" id="PF20260"/>
    </source>
</evidence>
<dbReference type="PANTHER" id="PTHR30027:SF3">
    <property type="entry name" value="16S RRNA (URACIL(1498)-N(3))-METHYLTRANSFERASE"/>
    <property type="match status" value="1"/>
</dbReference>
<comment type="similarity">
    <text evidence="2">Belongs to the RNA methyltransferase RsmE family.</text>
</comment>
<dbReference type="Pfam" id="PF20260">
    <property type="entry name" value="PUA_4"/>
    <property type="match status" value="1"/>
</dbReference>
<dbReference type="AlphaFoldDB" id="A0A1Y1IGV0"/>
<dbReference type="Pfam" id="PF04452">
    <property type="entry name" value="Methyltrans_RNA"/>
    <property type="match status" value="1"/>
</dbReference>
<comment type="function">
    <text evidence="9">Specifically methylates the N3 position of the uracil ring of uridine 1498 (m3U1498) in 16S rRNA. Acts on the fully assembled 30S ribosomal subunit.</text>
</comment>
<evidence type="ECO:0000313" key="14">
    <source>
        <dbReference type="Proteomes" id="UP000054558"/>
    </source>
</evidence>
<dbReference type="PANTHER" id="PTHR30027">
    <property type="entry name" value="RIBOSOMAL RNA SMALL SUBUNIT METHYLTRANSFERASE E"/>
    <property type="match status" value="1"/>
</dbReference>